<accession>A0AAU9QI25</accession>
<proteinExistence type="predicted"/>
<evidence type="ECO:0000313" key="1">
    <source>
        <dbReference type="EMBL" id="CAH1573673.1"/>
    </source>
</evidence>
<organism evidence="1 2">
    <name type="scientific">Vibrio jasicida</name>
    <dbReference type="NCBI Taxonomy" id="766224"/>
    <lineage>
        <taxon>Bacteria</taxon>
        <taxon>Pseudomonadati</taxon>
        <taxon>Pseudomonadota</taxon>
        <taxon>Gammaproteobacteria</taxon>
        <taxon>Vibrionales</taxon>
        <taxon>Vibrionaceae</taxon>
        <taxon>Vibrio</taxon>
    </lineage>
</organism>
<comment type="caution">
    <text evidence="1">The sequence shown here is derived from an EMBL/GenBank/DDBJ whole genome shotgun (WGS) entry which is preliminary data.</text>
</comment>
<dbReference type="EMBL" id="CAKMUD010000024">
    <property type="protein sequence ID" value="CAH1573673.1"/>
    <property type="molecule type" value="Genomic_DNA"/>
</dbReference>
<sequence>MLLSFHDLVYVLMFLLSKMGRDFGSPSEEMQWVSLPLRNYS</sequence>
<name>A0AAU9QI25_9VIBR</name>
<protein>
    <recommendedName>
        <fullName evidence="3">Transposase</fullName>
    </recommendedName>
</protein>
<reference evidence="1" key="1">
    <citation type="submission" date="2022-01" db="EMBL/GenBank/DDBJ databases">
        <authorList>
            <person name="Lagorce A."/>
        </authorList>
    </citation>
    <scope>NUCLEOTIDE SEQUENCE</scope>
    <source>
        <strain evidence="1">Th15_F1_A12</strain>
    </source>
</reference>
<gene>
    <name evidence="1" type="ORF">THF1A12_120136</name>
</gene>
<evidence type="ECO:0000313" key="2">
    <source>
        <dbReference type="Proteomes" id="UP001295462"/>
    </source>
</evidence>
<dbReference type="Proteomes" id="UP001295462">
    <property type="component" value="Unassembled WGS sequence"/>
</dbReference>
<evidence type="ECO:0008006" key="3">
    <source>
        <dbReference type="Google" id="ProtNLM"/>
    </source>
</evidence>
<dbReference type="AlphaFoldDB" id="A0AAU9QI25"/>